<protein>
    <submittedName>
        <fullName evidence="2">Uncharacterized protein</fullName>
    </submittedName>
</protein>
<sequence length="555" mass="60729">MDETQPATTAPQATILYEDEHLLVVHRPAAGEPTLITFADLTFRPRGDGIWGQEVAGKLGVNAIGFVAKRENWFPPASVAAAAPMVRAALRGPAITYGYSMGGYAALKYAAALGAGHAFGVCPQGSIDPRQVPWDQRFHQYHDPGLLPDMTVRPGEPGRFAVLLADPYMPEDARHAAALAKGAGVHWLRTPFMDHAPIWLLVESAFLRQVLGLILAEDLAALTALMRARRHQSPHWFRHAGNAAFRRGHLEMANRLWKRALELGLSPGITEQDIIRGLRLRMRALRDAGDRQAAIAVALRQAELRPEDFYSQARAGHALLGMGAFNEAEGPFRAALALRQNVGHVYQGLSLVLGSQKRMTEALELCRRGVRDAPGDGKLHVHYGHLLLNNGKLDEAEAQFRIVLKQNPAHAKALLGLSHTLAARGDRAEAIAIARRQTEGAEKDPQAFLWLGQLLLFVGEPGEAEPVFREAMLLAPDLGAAHIGLARALERTGRLELARRVAAEAARRLPGDARVRAIAERLGPPDLTEQEAAELGPQPSRLRRFLRAFFSRDED</sequence>
<organism evidence="2 3">
    <name type="scientific">Teichococcus rhizosphaerae</name>
    <dbReference type="NCBI Taxonomy" id="1335062"/>
    <lineage>
        <taxon>Bacteria</taxon>
        <taxon>Pseudomonadati</taxon>
        <taxon>Pseudomonadota</taxon>
        <taxon>Alphaproteobacteria</taxon>
        <taxon>Acetobacterales</taxon>
        <taxon>Roseomonadaceae</taxon>
        <taxon>Roseomonas</taxon>
    </lineage>
</organism>
<proteinExistence type="predicted"/>
<dbReference type="SUPFAM" id="SSF48452">
    <property type="entry name" value="TPR-like"/>
    <property type="match status" value="1"/>
</dbReference>
<dbReference type="InterPro" id="IPR052943">
    <property type="entry name" value="TMTC_O-mannosyl-trnsfr"/>
</dbReference>
<dbReference type="Pfam" id="PF13432">
    <property type="entry name" value="TPR_16"/>
    <property type="match status" value="2"/>
</dbReference>
<name>A0A2C7AED0_9PROT</name>
<keyword evidence="1" id="KW-0802">TPR repeat</keyword>
<dbReference type="InterPro" id="IPR011990">
    <property type="entry name" value="TPR-like_helical_dom_sf"/>
</dbReference>
<evidence type="ECO:0000313" key="2">
    <source>
        <dbReference type="EMBL" id="PHK96013.1"/>
    </source>
</evidence>
<dbReference type="SUPFAM" id="SSF53474">
    <property type="entry name" value="alpha/beta-Hydrolases"/>
    <property type="match status" value="1"/>
</dbReference>
<dbReference type="RefSeq" id="WP_099094500.1">
    <property type="nucleotide sequence ID" value="NZ_PDNU01000005.1"/>
</dbReference>
<dbReference type="AlphaFoldDB" id="A0A2C7AED0"/>
<dbReference type="PROSITE" id="PS50005">
    <property type="entry name" value="TPR"/>
    <property type="match status" value="2"/>
</dbReference>
<accession>A0A2C7AED0</accession>
<dbReference type="EMBL" id="PDNU01000005">
    <property type="protein sequence ID" value="PHK96013.1"/>
    <property type="molecule type" value="Genomic_DNA"/>
</dbReference>
<evidence type="ECO:0000313" key="3">
    <source>
        <dbReference type="Proteomes" id="UP000223527"/>
    </source>
</evidence>
<dbReference type="Pfam" id="PF14559">
    <property type="entry name" value="TPR_19"/>
    <property type="match status" value="1"/>
</dbReference>
<feature type="repeat" description="TPR" evidence="1">
    <location>
        <begin position="377"/>
        <end position="410"/>
    </location>
</feature>
<reference evidence="2 3" key="1">
    <citation type="submission" date="2017-10" db="EMBL/GenBank/DDBJ databases">
        <authorList>
            <person name="Banno H."/>
            <person name="Chua N.-H."/>
        </authorList>
    </citation>
    <scope>NUCLEOTIDE SEQUENCE [LARGE SCALE GENOMIC DNA]</scope>
    <source>
        <strain evidence="2 3">YW11</strain>
    </source>
</reference>
<dbReference type="PANTHER" id="PTHR44809:SF1">
    <property type="entry name" value="PROTEIN O-MANNOSYL-TRANSFERASE TMTC1"/>
    <property type="match status" value="1"/>
</dbReference>
<dbReference type="OrthoDB" id="7247356at2"/>
<dbReference type="SMART" id="SM00028">
    <property type="entry name" value="TPR"/>
    <property type="match status" value="6"/>
</dbReference>
<keyword evidence="3" id="KW-1185">Reference proteome</keyword>
<feature type="repeat" description="TPR" evidence="1">
    <location>
        <begin position="445"/>
        <end position="478"/>
    </location>
</feature>
<gene>
    <name evidence="2" type="ORF">CR162_05300</name>
</gene>
<dbReference type="InterPro" id="IPR019734">
    <property type="entry name" value="TPR_rpt"/>
</dbReference>
<dbReference type="PANTHER" id="PTHR44809">
    <property type="match status" value="1"/>
</dbReference>
<dbReference type="Gene3D" id="1.25.40.10">
    <property type="entry name" value="Tetratricopeptide repeat domain"/>
    <property type="match status" value="1"/>
</dbReference>
<evidence type="ECO:0000256" key="1">
    <source>
        <dbReference type="PROSITE-ProRule" id="PRU00339"/>
    </source>
</evidence>
<dbReference type="InterPro" id="IPR029058">
    <property type="entry name" value="AB_hydrolase_fold"/>
</dbReference>
<comment type="caution">
    <text evidence="2">The sequence shown here is derived from an EMBL/GenBank/DDBJ whole genome shotgun (WGS) entry which is preliminary data.</text>
</comment>
<dbReference type="Proteomes" id="UP000223527">
    <property type="component" value="Unassembled WGS sequence"/>
</dbReference>